<dbReference type="STRING" id="84029.CROST_04830"/>
<dbReference type="AlphaFoldDB" id="A0A1S8LKY0"/>
<dbReference type="RefSeq" id="WP_176091492.1">
    <property type="nucleotide sequence ID" value="NZ_CP096983.1"/>
</dbReference>
<evidence type="ECO:0000313" key="1">
    <source>
        <dbReference type="EMBL" id="URZ13041.1"/>
    </source>
</evidence>
<dbReference type="EMBL" id="CP096983">
    <property type="protein sequence ID" value="URZ13041.1"/>
    <property type="molecule type" value="Genomic_DNA"/>
</dbReference>
<keyword evidence="2" id="KW-1185">Reference proteome</keyword>
<proteinExistence type="predicted"/>
<sequence length="47" mass="5129">MKVKKYNKPKVICQNRNGLEGIPFTILLMPMVTPVVNTSAVVATNIG</sequence>
<gene>
    <name evidence="1" type="ORF">CROST_037910</name>
</gene>
<dbReference type="KEGG" id="crw:CROST_037910"/>
<organism evidence="1 2">
    <name type="scientific">Clostridium felsineum</name>
    <dbReference type="NCBI Taxonomy" id="36839"/>
    <lineage>
        <taxon>Bacteria</taxon>
        <taxon>Bacillati</taxon>
        <taxon>Bacillota</taxon>
        <taxon>Clostridia</taxon>
        <taxon>Eubacteriales</taxon>
        <taxon>Clostridiaceae</taxon>
        <taxon>Clostridium</taxon>
    </lineage>
</organism>
<dbReference type="Proteomes" id="UP000190951">
    <property type="component" value="Chromosome"/>
</dbReference>
<evidence type="ECO:0000313" key="2">
    <source>
        <dbReference type="Proteomes" id="UP000190951"/>
    </source>
</evidence>
<protein>
    <submittedName>
        <fullName evidence="1">Uncharacterized protein</fullName>
    </submittedName>
</protein>
<reference evidence="1 2" key="1">
    <citation type="submission" date="2022-04" db="EMBL/GenBank/DDBJ databases">
        <title>Genome sequence of C. roseum typestrain.</title>
        <authorList>
            <person name="Poehlein A."/>
            <person name="Schoch T."/>
            <person name="Duerre P."/>
            <person name="Daniel R."/>
        </authorList>
    </citation>
    <scope>NUCLEOTIDE SEQUENCE [LARGE SCALE GENOMIC DNA]</scope>
    <source>
        <strain evidence="1 2">DSM 7320</strain>
    </source>
</reference>
<accession>A0A1S8LKY0</accession>
<name>A0A1S8LKY0_9CLOT</name>